<dbReference type="AlphaFoldDB" id="A0A2D3UVY3"/>
<reference evidence="1 2" key="1">
    <citation type="submission" date="2016-03" db="EMBL/GenBank/DDBJ databases">
        <authorList>
            <person name="Ploux O."/>
        </authorList>
    </citation>
    <scope>NUCLEOTIDE SEQUENCE [LARGE SCALE GENOMIC DNA]</scope>
    <source>
        <strain evidence="1 2">URUG2</strain>
    </source>
</reference>
<dbReference type="OrthoDB" id="496981at2759"/>
<dbReference type="RefSeq" id="XP_023621082.1">
    <property type="nucleotide sequence ID" value="XM_023765314.1"/>
</dbReference>
<evidence type="ECO:0008006" key="3">
    <source>
        <dbReference type="Google" id="ProtNLM"/>
    </source>
</evidence>
<dbReference type="EMBL" id="FJUY01000001">
    <property type="protein sequence ID" value="CZT14184.1"/>
    <property type="molecule type" value="Genomic_DNA"/>
</dbReference>
<dbReference type="InterPro" id="IPR013078">
    <property type="entry name" value="His_Pase_superF_clade-1"/>
</dbReference>
<name>A0A2D3UVY3_9PEZI</name>
<dbReference type="Gene3D" id="3.40.50.1240">
    <property type="entry name" value="Phosphoglycerate mutase-like"/>
    <property type="match status" value="1"/>
</dbReference>
<evidence type="ECO:0000313" key="2">
    <source>
        <dbReference type="Proteomes" id="UP000225277"/>
    </source>
</evidence>
<sequence length="146" mass="16537">MSDALDKIITSSPTDHVKVELLLASPLRRALQTCQLSFAPGIERGLVVVAVPHAEEVSTTPSDTGSPVDELREEFGEVDFNFLKEKWYLREGEFSSDPKAVNERAKKLRRWIKQRPEREIALVSHGFFNHFLTGEVTDEGEQTTPW</sequence>
<dbReference type="SUPFAM" id="SSF53254">
    <property type="entry name" value="Phosphoglycerate mutase-like"/>
    <property type="match status" value="1"/>
</dbReference>
<dbReference type="GeneID" id="35595562"/>
<organism evidence="1 2">
    <name type="scientific">Ramularia collo-cygni</name>
    <dbReference type="NCBI Taxonomy" id="112498"/>
    <lineage>
        <taxon>Eukaryota</taxon>
        <taxon>Fungi</taxon>
        <taxon>Dikarya</taxon>
        <taxon>Ascomycota</taxon>
        <taxon>Pezizomycotina</taxon>
        <taxon>Dothideomycetes</taxon>
        <taxon>Dothideomycetidae</taxon>
        <taxon>Mycosphaerellales</taxon>
        <taxon>Mycosphaerellaceae</taxon>
        <taxon>Ramularia</taxon>
    </lineage>
</organism>
<dbReference type="Proteomes" id="UP000225277">
    <property type="component" value="Unassembled WGS sequence"/>
</dbReference>
<dbReference type="Pfam" id="PF00300">
    <property type="entry name" value="His_Phos_1"/>
    <property type="match status" value="1"/>
</dbReference>
<keyword evidence="2" id="KW-1185">Reference proteome</keyword>
<evidence type="ECO:0000313" key="1">
    <source>
        <dbReference type="EMBL" id="CZT14184.1"/>
    </source>
</evidence>
<accession>A0A2D3UVY3</accession>
<gene>
    <name evidence="1" type="ORF">RCC_00158</name>
</gene>
<dbReference type="InterPro" id="IPR029033">
    <property type="entry name" value="His_PPase_superfam"/>
</dbReference>
<proteinExistence type="predicted"/>
<protein>
    <recommendedName>
        <fullName evidence="3">Phosphoglycerate mutase family protein</fullName>
    </recommendedName>
</protein>